<reference evidence="1" key="1">
    <citation type="submission" date="2019-08" db="EMBL/GenBank/DDBJ databases">
        <authorList>
            <person name="Kucharzyk K."/>
            <person name="Murdoch R.W."/>
            <person name="Higgins S."/>
            <person name="Loffler F."/>
        </authorList>
    </citation>
    <scope>NUCLEOTIDE SEQUENCE</scope>
</reference>
<dbReference type="Pfam" id="PF02810">
    <property type="entry name" value="SEC-C"/>
    <property type="match status" value="1"/>
</dbReference>
<dbReference type="InterPro" id="IPR042252">
    <property type="entry name" value="MtfA_N"/>
</dbReference>
<organism evidence="1">
    <name type="scientific">bioreactor metagenome</name>
    <dbReference type="NCBI Taxonomy" id="1076179"/>
    <lineage>
        <taxon>unclassified sequences</taxon>
        <taxon>metagenomes</taxon>
        <taxon>ecological metagenomes</taxon>
    </lineage>
</organism>
<proteinExistence type="predicted"/>
<dbReference type="InterPro" id="IPR004027">
    <property type="entry name" value="SEC_C_motif"/>
</dbReference>
<gene>
    <name evidence="1" type="primary">mtfA_1</name>
    <name evidence="1" type="ORF">SDC9_64168</name>
</gene>
<accession>A0A644XNQ4</accession>
<evidence type="ECO:0000313" key="1">
    <source>
        <dbReference type="EMBL" id="MPM17769.1"/>
    </source>
</evidence>
<comment type="caution">
    <text evidence="1">The sequence shown here is derived from an EMBL/GenBank/DDBJ whole genome shotgun (WGS) entry which is preliminary data.</text>
</comment>
<dbReference type="Gene3D" id="1.10.472.150">
    <property type="entry name" value="Glucose-regulated metallo-peptidase M90, N-terminal domain"/>
    <property type="match status" value="1"/>
</dbReference>
<dbReference type="PANTHER" id="PTHR30164">
    <property type="entry name" value="MTFA PEPTIDASE"/>
    <property type="match status" value="1"/>
</dbReference>
<protein>
    <submittedName>
        <fullName evidence="1">Protein MtfA</fullName>
    </submittedName>
</protein>
<dbReference type="Pfam" id="PF06167">
    <property type="entry name" value="Peptidase_M90"/>
    <property type="match status" value="1"/>
</dbReference>
<dbReference type="SUPFAM" id="SSF55486">
    <property type="entry name" value="Metalloproteases ('zincins'), catalytic domain"/>
    <property type="match status" value="1"/>
</dbReference>
<dbReference type="Gene3D" id="3.40.390.10">
    <property type="entry name" value="Collagenase (Catalytic Domain)"/>
    <property type="match status" value="1"/>
</dbReference>
<dbReference type="CDD" id="cd20169">
    <property type="entry name" value="Peptidase_M90_mtfA"/>
    <property type="match status" value="1"/>
</dbReference>
<dbReference type="EMBL" id="VSSQ01002858">
    <property type="protein sequence ID" value="MPM17769.1"/>
    <property type="molecule type" value="Genomic_DNA"/>
</dbReference>
<dbReference type="InterPro" id="IPR010384">
    <property type="entry name" value="MtfA_fam"/>
</dbReference>
<dbReference type="PANTHER" id="PTHR30164:SF2">
    <property type="entry name" value="PROTEIN MTFA"/>
    <property type="match status" value="1"/>
</dbReference>
<sequence>MAVYIILFSLALFGLIWYRIRYARKTAWNVPSEDFPKEWRIVLLEKVPFYNALNYEEKSLFEFKIQEFLLNCHITPIDTTIDASDKLLVASSAIIPIFAFPDWKYFNLQEVLVYPDSFNNKFGSGGKDDNILGMVGTGYMDGKMILSKQALQEGFRNETDKRNTAIHEFVHLIDKSDGSVDGLPAVLLDKQYSLPWFDLIRKKIREIRDFKSDIDLYGGTSEEEFFSVISEYFFEQPKLLQRKNPELYALLEKIFKQKMNARVLRKNRHKTRRNDPCPCNSGLKFKECCGKK</sequence>
<dbReference type="GO" id="GO:0008237">
    <property type="term" value="F:metallopeptidase activity"/>
    <property type="evidence" value="ECO:0007669"/>
    <property type="project" value="InterPro"/>
</dbReference>
<dbReference type="AlphaFoldDB" id="A0A644XNQ4"/>
<dbReference type="SUPFAM" id="SSF103642">
    <property type="entry name" value="Sec-C motif"/>
    <property type="match status" value="1"/>
</dbReference>
<dbReference type="InterPro" id="IPR024079">
    <property type="entry name" value="MetalloPept_cat_dom_sf"/>
</dbReference>
<name>A0A644XNQ4_9ZZZZ</name>
<dbReference type="GO" id="GO:0004177">
    <property type="term" value="F:aminopeptidase activity"/>
    <property type="evidence" value="ECO:0007669"/>
    <property type="project" value="TreeGrafter"/>
</dbReference>
<dbReference type="GO" id="GO:0005829">
    <property type="term" value="C:cytosol"/>
    <property type="evidence" value="ECO:0007669"/>
    <property type="project" value="TreeGrafter"/>
</dbReference>